<evidence type="ECO:0008006" key="4">
    <source>
        <dbReference type="Google" id="ProtNLM"/>
    </source>
</evidence>
<feature type="region of interest" description="Disordered" evidence="1">
    <location>
        <begin position="37"/>
        <end position="77"/>
    </location>
</feature>
<evidence type="ECO:0000256" key="1">
    <source>
        <dbReference type="SAM" id="MobiDB-lite"/>
    </source>
</evidence>
<dbReference type="InterPro" id="IPR006837">
    <property type="entry name" value="Divergent_DAC"/>
</dbReference>
<name>A0A840A9T0_9PROT</name>
<proteinExistence type="predicted"/>
<dbReference type="SUPFAM" id="SSF88713">
    <property type="entry name" value="Glycoside hydrolase/deacetylase"/>
    <property type="match status" value="1"/>
</dbReference>
<protein>
    <recommendedName>
        <fullName evidence="4">Divergent polysaccharide deacetylase</fullName>
    </recommendedName>
</protein>
<dbReference type="InterPro" id="IPR011330">
    <property type="entry name" value="Glyco_hydro/deAcase_b/a-brl"/>
</dbReference>
<evidence type="ECO:0000313" key="2">
    <source>
        <dbReference type="EMBL" id="MBB3897064.1"/>
    </source>
</evidence>
<keyword evidence="3" id="KW-1185">Reference proteome</keyword>
<gene>
    <name evidence="2" type="ORF">GGQ83_000490</name>
</gene>
<dbReference type="PANTHER" id="PTHR30105:SF2">
    <property type="entry name" value="DIVERGENT POLYSACCHARIDE DEACETYLASE SUPERFAMILY"/>
    <property type="match status" value="1"/>
</dbReference>
<dbReference type="Proteomes" id="UP000553193">
    <property type="component" value="Unassembled WGS sequence"/>
</dbReference>
<dbReference type="CDD" id="cd10936">
    <property type="entry name" value="CE4_DAC2"/>
    <property type="match status" value="1"/>
</dbReference>
<dbReference type="GO" id="GO:0005975">
    <property type="term" value="P:carbohydrate metabolic process"/>
    <property type="evidence" value="ECO:0007669"/>
    <property type="project" value="InterPro"/>
</dbReference>
<feature type="compositionally biased region" description="Pro residues" evidence="1">
    <location>
        <begin position="52"/>
        <end position="75"/>
    </location>
</feature>
<dbReference type="PANTHER" id="PTHR30105">
    <property type="entry name" value="UNCHARACTERIZED YIBQ-RELATED"/>
    <property type="match status" value="1"/>
</dbReference>
<evidence type="ECO:0000313" key="3">
    <source>
        <dbReference type="Proteomes" id="UP000553193"/>
    </source>
</evidence>
<accession>A0A840A9T0</accession>
<organism evidence="2 3">
    <name type="scientific">Roseococcus suduntuyensis</name>
    <dbReference type="NCBI Taxonomy" id="455361"/>
    <lineage>
        <taxon>Bacteria</taxon>
        <taxon>Pseudomonadati</taxon>
        <taxon>Pseudomonadota</taxon>
        <taxon>Alphaproteobacteria</taxon>
        <taxon>Acetobacterales</taxon>
        <taxon>Roseomonadaceae</taxon>
        <taxon>Roseococcus</taxon>
    </lineage>
</organism>
<reference evidence="2 3" key="1">
    <citation type="submission" date="2020-08" db="EMBL/GenBank/DDBJ databases">
        <title>Genomic Encyclopedia of Type Strains, Phase IV (KMG-IV): sequencing the most valuable type-strain genomes for metagenomic binning, comparative biology and taxonomic classification.</title>
        <authorList>
            <person name="Goeker M."/>
        </authorList>
    </citation>
    <scope>NUCLEOTIDE SEQUENCE [LARGE SCALE GENOMIC DNA]</scope>
    <source>
        <strain evidence="2 3">DSM 19979</strain>
    </source>
</reference>
<dbReference type="Gene3D" id="3.20.20.370">
    <property type="entry name" value="Glycoside hydrolase/deacetylase"/>
    <property type="match status" value="1"/>
</dbReference>
<sequence>MARRTSGWRLLGLFWAALLVALLGGGVVLVALGPPPAGEEVVTESPPDTMTPEPPPEAAPEPPPPPPVAAPPATPPRLAFARPAPAAQGRIPVAIIAGGLGMSTEVTAQAIQSLPVAVGLAFSPYATEPGPLLQQARLRGFETLLALPLEPTGFPLNDPGPRALLTGLPRAENAQRLEWLLRRHGGHVGVVGALGPLRGERFAALPDQFEAMQRGVEAAGFLYIDPRPGQPAPPLVWGRSVDVVLDAPSTRAEIELRLSQLERAARERGSAMGYLGEATPVAVERVSAWAAAVAARGLVLVPPSALMLPPRPEN</sequence>
<dbReference type="AlphaFoldDB" id="A0A840A9T0"/>
<dbReference type="Pfam" id="PF04748">
    <property type="entry name" value="Polysacc_deac_2"/>
    <property type="match status" value="1"/>
</dbReference>
<dbReference type="EMBL" id="JACIDJ010000001">
    <property type="protein sequence ID" value="MBB3897064.1"/>
    <property type="molecule type" value="Genomic_DNA"/>
</dbReference>
<comment type="caution">
    <text evidence="2">The sequence shown here is derived from an EMBL/GenBank/DDBJ whole genome shotgun (WGS) entry which is preliminary data.</text>
</comment>